<protein>
    <submittedName>
        <fullName evidence="1">Uncharacterized protein</fullName>
    </submittedName>
</protein>
<gene>
    <name evidence="1" type="ORF">FKW44_005929</name>
</gene>
<proteinExistence type="predicted"/>
<reference evidence="2" key="1">
    <citation type="submission" date="2021-01" db="EMBL/GenBank/DDBJ databases">
        <title>Caligus Genome Assembly.</title>
        <authorList>
            <person name="Gallardo-Escarate C."/>
        </authorList>
    </citation>
    <scope>NUCLEOTIDE SEQUENCE [LARGE SCALE GENOMIC DNA]</scope>
</reference>
<dbReference type="AlphaFoldDB" id="A0A7T8KCM9"/>
<evidence type="ECO:0000313" key="1">
    <source>
        <dbReference type="EMBL" id="QQP53443.1"/>
    </source>
</evidence>
<dbReference type="EMBL" id="CP045893">
    <property type="protein sequence ID" value="QQP53443.1"/>
    <property type="molecule type" value="Genomic_DNA"/>
</dbReference>
<keyword evidence="2" id="KW-1185">Reference proteome</keyword>
<name>A0A7T8KCM9_CALRO</name>
<sequence length="67" mass="7612">MIRAGLTKLGKDQVILGRIRSFERSKEKKKAINVLLGRNGEEITTKNEIQQKLRTSTKSYTHVGNVE</sequence>
<organism evidence="1 2">
    <name type="scientific">Caligus rogercresseyi</name>
    <name type="common">Sea louse</name>
    <dbReference type="NCBI Taxonomy" id="217165"/>
    <lineage>
        <taxon>Eukaryota</taxon>
        <taxon>Metazoa</taxon>
        <taxon>Ecdysozoa</taxon>
        <taxon>Arthropoda</taxon>
        <taxon>Crustacea</taxon>
        <taxon>Multicrustacea</taxon>
        <taxon>Hexanauplia</taxon>
        <taxon>Copepoda</taxon>
        <taxon>Siphonostomatoida</taxon>
        <taxon>Caligidae</taxon>
        <taxon>Caligus</taxon>
    </lineage>
</organism>
<accession>A0A7T8KCM9</accession>
<evidence type="ECO:0000313" key="2">
    <source>
        <dbReference type="Proteomes" id="UP000595437"/>
    </source>
</evidence>
<dbReference type="Proteomes" id="UP000595437">
    <property type="component" value="Chromosome 4"/>
</dbReference>